<dbReference type="GO" id="GO:0005886">
    <property type="term" value="C:plasma membrane"/>
    <property type="evidence" value="ECO:0007669"/>
    <property type="project" value="UniProtKB-SubCell"/>
</dbReference>
<dbReference type="InterPro" id="IPR006419">
    <property type="entry name" value="NMN_transpt_PnuC"/>
</dbReference>
<feature type="transmembrane region" description="Helical" evidence="10">
    <location>
        <begin position="33"/>
        <end position="50"/>
    </location>
</feature>
<protein>
    <recommendedName>
        <fullName evidence="4">Nicotinamide riboside transporter PnuC</fullName>
    </recommendedName>
</protein>
<reference evidence="11" key="2">
    <citation type="journal article" date="2021" name="PeerJ">
        <title>Extensive microbial diversity within the chicken gut microbiome revealed by metagenomics and culture.</title>
        <authorList>
            <person name="Gilroy R."/>
            <person name="Ravi A."/>
            <person name="Getino M."/>
            <person name="Pursley I."/>
            <person name="Horton D.L."/>
            <person name="Alikhan N.F."/>
            <person name="Baker D."/>
            <person name="Gharbi K."/>
            <person name="Hall N."/>
            <person name="Watson M."/>
            <person name="Adriaenssens E.M."/>
            <person name="Foster-Nyarko E."/>
            <person name="Jarju S."/>
            <person name="Secka A."/>
            <person name="Antonio M."/>
            <person name="Oren A."/>
            <person name="Chaudhuri R.R."/>
            <person name="La Ragione R."/>
            <person name="Hildebrand F."/>
            <person name="Pallen M.J."/>
        </authorList>
    </citation>
    <scope>NUCLEOTIDE SEQUENCE</scope>
    <source>
        <strain evidence="11">2478</strain>
    </source>
</reference>
<keyword evidence="5" id="KW-0813">Transport</keyword>
<comment type="similarity">
    <text evidence="3">Belongs to the nicotinamide ribonucleoside (NR) uptake permease (TC 4.B.1) family.</text>
</comment>
<feature type="transmembrane region" description="Helical" evidence="10">
    <location>
        <begin position="6"/>
        <end position="26"/>
    </location>
</feature>
<feature type="transmembrane region" description="Helical" evidence="10">
    <location>
        <begin position="110"/>
        <end position="128"/>
    </location>
</feature>
<evidence type="ECO:0000256" key="4">
    <source>
        <dbReference type="ARBA" id="ARBA00017522"/>
    </source>
</evidence>
<feature type="transmembrane region" description="Helical" evidence="10">
    <location>
        <begin position="56"/>
        <end position="73"/>
    </location>
</feature>
<evidence type="ECO:0000256" key="9">
    <source>
        <dbReference type="ARBA" id="ARBA00023136"/>
    </source>
</evidence>
<dbReference type="Pfam" id="PF04973">
    <property type="entry name" value="NMN_transporter"/>
    <property type="match status" value="1"/>
</dbReference>
<evidence type="ECO:0000256" key="10">
    <source>
        <dbReference type="SAM" id="Phobius"/>
    </source>
</evidence>
<feature type="transmembrane region" description="Helical" evidence="10">
    <location>
        <begin position="185"/>
        <end position="201"/>
    </location>
</feature>
<feature type="transmembrane region" description="Helical" evidence="10">
    <location>
        <begin position="134"/>
        <end position="154"/>
    </location>
</feature>
<keyword evidence="9 10" id="KW-0472">Membrane</keyword>
<organism evidence="11 12">
    <name type="scientific">Candidatus Cryptobacteroides excrementipullorum</name>
    <dbReference type="NCBI Taxonomy" id="2840761"/>
    <lineage>
        <taxon>Bacteria</taxon>
        <taxon>Pseudomonadati</taxon>
        <taxon>Bacteroidota</taxon>
        <taxon>Bacteroidia</taxon>
        <taxon>Bacteroidales</taxon>
        <taxon>Candidatus Cryptobacteroides</taxon>
    </lineage>
</organism>
<evidence type="ECO:0000256" key="8">
    <source>
        <dbReference type="ARBA" id="ARBA00022989"/>
    </source>
</evidence>
<evidence type="ECO:0000313" key="12">
    <source>
        <dbReference type="Proteomes" id="UP000823771"/>
    </source>
</evidence>
<dbReference type="PANTHER" id="PTHR36122:SF2">
    <property type="entry name" value="NICOTINAMIDE RIBOSIDE TRANSPORTER PNUC"/>
    <property type="match status" value="1"/>
</dbReference>
<proteinExistence type="inferred from homology"/>
<evidence type="ECO:0000256" key="1">
    <source>
        <dbReference type="ARBA" id="ARBA00002672"/>
    </source>
</evidence>
<evidence type="ECO:0000256" key="3">
    <source>
        <dbReference type="ARBA" id="ARBA00006669"/>
    </source>
</evidence>
<keyword evidence="8 10" id="KW-1133">Transmembrane helix</keyword>
<dbReference type="AlphaFoldDB" id="A0A9D9IV96"/>
<accession>A0A9D9IV96</accession>
<gene>
    <name evidence="11" type="ORF">IAB80_08265</name>
</gene>
<dbReference type="GO" id="GO:0034257">
    <property type="term" value="F:nicotinamide riboside transmembrane transporter activity"/>
    <property type="evidence" value="ECO:0007669"/>
    <property type="project" value="InterPro"/>
</dbReference>
<dbReference type="Proteomes" id="UP000823771">
    <property type="component" value="Unassembled WGS sequence"/>
</dbReference>
<keyword evidence="7 10" id="KW-0812">Transmembrane</keyword>
<evidence type="ECO:0000256" key="2">
    <source>
        <dbReference type="ARBA" id="ARBA00004651"/>
    </source>
</evidence>
<evidence type="ECO:0000256" key="7">
    <source>
        <dbReference type="ARBA" id="ARBA00022692"/>
    </source>
</evidence>
<dbReference type="NCBIfam" id="TIGR01528">
    <property type="entry name" value="NMN_trans_PnuC"/>
    <property type="match status" value="1"/>
</dbReference>
<comment type="function">
    <text evidence="1">Required for nicotinamide riboside transport across the inner membrane.</text>
</comment>
<dbReference type="EMBL" id="JADILZ010000078">
    <property type="protein sequence ID" value="MBO8478866.1"/>
    <property type="molecule type" value="Genomic_DNA"/>
</dbReference>
<sequence length="215" mass="24637">MEILAYLRENFMEVFTLVTGVVYVILEVRQKNVMWILGMLTSAATVYVFFIQGLYASSALNVYYFVIAFWGLYQWRRDSRKMGADVGLEESGPREKQPAVHLNRLPVRTIWTSLAVLVAGTALLIWVMERLEDSMSVMDAAVAVLSAVATWWLGRSYLEQWLLWVAADLLTLAMCLAQGLYMMSVLYLAYTAFAAYGYFYWKRNGRYVQQASSIH</sequence>
<name>A0A9D9IV96_9BACT</name>
<evidence type="ECO:0000313" key="11">
    <source>
        <dbReference type="EMBL" id="MBO8478866.1"/>
    </source>
</evidence>
<evidence type="ECO:0000256" key="5">
    <source>
        <dbReference type="ARBA" id="ARBA00022448"/>
    </source>
</evidence>
<evidence type="ECO:0000256" key="6">
    <source>
        <dbReference type="ARBA" id="ARBA00022475"/>
    </source>
</evidence>
<comment type="caution">
    <text evidence="11">The sequence shown here is derived from an EMBL/GenBank/DDBJ whole genome shotgun (WGS) entry which is preliminary data.</text>
</comment>
<comment type="subcellular location">
    <subcellularLocation>
        <location evidence="2">Cell membrane</location>
        <topology evidence="2">Multi-pass membrane protein</topology>
    </subcellularLocation>
</comment>
<keyword evidence="6" id="KW-1003">Cell membrane</keyword>
<feature type="transmembrane region" description="Helical" evidence="10">
    <location>
        <begin position="161"/>
        <end position="179"/>
    </location>
</feature>
<reference evidence="11" key="1">
    <citation type="submission" date="2020-10" db="EMBL/GenBank/DDBJ databases">
        <authorList>
            <person name="Gilroy R."/>
        </authorList>
    </citation>
    <scope>NUCLEOTIDE SEQUENCE</scope>
    <source>
        <strain evidence="11">2478</strain>
    </source>
</reference>
<dbReference type="PANTHER" id="PTHR36122">
    <property type="entry name" value="NICOTINAMIDE RIBOSIDE TRANSPORTER PNUC"/>
    <property type="match status" value="1"/>
</dbReference>